<gene>
    <name evidence="2" type="ORF">Tco_0706489</name>
</gene>
<feature type="compositionally biased region" description="Basic residues" evidence="1">
    <location>
        <begin position="104"/>
        <end position="119"/>
    </location>
</feature>
<accession>A0ABQ4Y7H9</accession>
<dbReference type="EMBL" id="BQNB010010169">
    <property type="protein sequence ID" value="GJS73648.1"/>
    <property type="molecule type" value="Genomic_DNA"/>
</dbReference>
<organism evidence="2 3">
    <name type="scientific">Tanacetum coccineum</name>
    <dbReference type="NCBI Taxonomy" id="301880"/>
    <lineage>
        <taxon>Eukaryota</taxon>
        <taxon>Viridiplantae</taxon>
        <taxon>Streptophyta</taxon>
        <taxon>Embryophyta</taxon>
        <taxon>Tracheophyta</taxon>
        <taxon>Spermatophyta</taxon>
        <taxon>Magnoliopsida</taxon>
        <taxon>eudicotyledons</taxon>
        <taxon>Gunneridae</taxon>
        <taxon>Pentapetalae</taxon>
        <taxon>asterids</taxon>
        <taxon>campanulids</taxon>
        <taxon>Asterales</taxon>
        <taxon>Asteraceae</taxon>
        <taxon>Asteroideae</taxon>
        <taxon>Anthemideae</taxon>
        <taxon>Anthemidinae</taxon>
        <taxon>Tanacetum</taxon>
    </lineage>
</organism>
<comment type="caution">
    <text evidence="2">The sequence shown here is derived from an EMBL/GenBank/DDBJ whole genome shotgun (WGS) entry which is preliminary data.</text>
</comment>
<feature type="region of interest" description="Disordered" evidence="1">
    <location>
        <begin position="85"/>
        <end position="130"/>
    </location>
</feature>
<sequence>MNGNKGVALNTLSTAAMVKEEVDNNIGTLATILDEQKLCSGNDARVVREAYDVFGLLSSAFDTSPREVGQSVLLKDVSEVKQTGDGAVLENQNECDNTEDGSNKKGKGSNKGNKSKKSKGLLEDSSSSVHGGAVSSVYGVLTSGYDALRLVLERGLVCGPQDAGIRELRTTVLNEDIFQSIQRLSKAWFSSRCKSISCNWRSVGRACRRCGESAAL</sequence>
<reference evidence="2" key="1">
    <citation type="journal article" date="2022" name="Int. J. Mol. Sci.">
        <title>Draft Genome of Tanacetum Coccineum: Genomic Comparison of Closely Related Tanacetum-Family Plants.</title>
        <authorList>
            <person name="Yamashiro T."/>
            <person name="Shiraishi A."/>
            <person name="Nakayama K."/>
            <person name="Satake H."/>
        </authorList>
    </citation>
    <scope>NUCLEOTIDE SEQUENCE</scope>
</reference>
<keyword evidence="3" id="KW-1185">Reference proteome</keyword>
<dbReference type="Proteomes" id="UP001151760">
    <property type="component" value="Unassembled WGS sequence"/>
</dbReference>
<reference evidence="2" key="2">
    <citation type="submission" date="2022-01" db="EMBL/GenBank/DDBJ databases">
        <authorList>
            <person name="Yamashiro T."/>
            <person name="Shiraishi A."/>
            <person name="Satake H."/>
            <person name="Nakayama K."/>
        </authorList>
    </citation>
    <scope>NUCLEOTIDE SEQUENCE</scope>
</reference>
<proteinExistence type="predicted"/>
<evidence type="ECO:0000256" key="1">
    <source>
        <dbReference type="SAM" id="MobiDB-lite"/>
    </source>
</evidence>
<name>A0ABQ4Y7H9_9ASTR</name>
<evidence type="ECO:0000313" key="3">
    <source>
        <dbReference type="Proteomes" id="UP001151760"/>
    </source>
</evidence>
<evidence type="ECO:0000313" key="2">
    <source>
        <dbReference type="EMBL" id="GJS73648.1"/>
    </source>
</evidence>
<protein>
    <submittedName>
        <fullName evidence="2">Uncharacterized protein</fullName>
    </submittedName>
</protein>